<gene>
    <name evidence="9" type="ORF">H8S20_04535</name>
</gene>
<dbReference type="GO" id="GO:0016787">
    <property type="term" value="F:hydrolase activity"/>
    <property type="evidence" value="ECO:0007669"/>
    <property type="project" value="UniProtKB-KW"/>
</dbReference>
<comment type="similarity">
    <text evidence="7">Belongs to the glycosyl hydrolase 18 family.</text>
</comment>
<dbReference type="PANTHER" id="PTHR11177">
    <property type="entry name" value="CHITINASE"/>
    <property type="match status" value="1"/>
</dbReference>
<name>A0ABR7DBA4_9CLOT</name>
<evidence type="ECO:0000256" key="3">
    <source>
        <dbReference type="ARBA" id="ARBA00022801"/>
    </source>
</evidence>
<dbReference type="InterPro" id="IPR011583">
    <property type="entry name" value="Chitinase_II/V-like_cat"/>
</dbReference>
<dbReference type="Pfam" id="PF00704">
    <property type="entry name" value="Glyco_hydro_18"/>
    <property type="match status" value="1"/>
</dbReference>
<dbReference type="Gene3D" id="3.20.20.80">
    <property type="entry name" value="Glycosidases"/>
    <property type="match status" value="1"/>
</dbReference>
<comment type="caution">
    <text evidence="9">The sequence shown here is derived from an EMBL/GenBank/DDBJ whole genome shotgun (WGS) entry which is preliminary data.</text>
</comment>
<evidence type="ECO:0000256" key="1">
    <source>
        <dbReference type="ARBA" id="ARBA00000822"/>
    </source>
</evidence>
<keyword evidence="5 6" id="KW-0326">Glycosidase</keyword>
<feature type="domain" description="GH18" evidence="8">
    <location>
        <begin position="4"/>
        <end position="343"/>
    </location>
</feature>
<evidence type="ECO:0000256" key="7">
    <source>
        <dbReference type="RuleBase" id="RU004453"/>
    </source>
</evidence>
<evidence type="ECO:0000313" key="9">
    <source>
        <dbReference type="EMBL" id="MBC5628158.1"/>
    </source>
</evidence>
<dbReference type="CDD" id="cd06548">
    <property type="entry name" value="GH18_chitinase"/>
    <property type="match status" value="1"/>
</dbReference>
<reference evidence="9 10" key="1">
    <citation type="submission" date="2020-08" db="EMBL/GenBank/DDBJ databases">
        <title>Genome public.</title>
        <authorList>
            <person name="Liu C."/>
            <person name="Sun Q."/>
        </authorList>
    </citation>
    <scope>NUCLEOTIDE SEQUENCE [LARGE SCALE GENOMIC DNA]</scope>
    <source>
        <strain evidence="9 10">NSJ-6</strain>
    </source>
</reference>
<comment type="catalytic activity">
    <reaction evidence="1">
        <text>Random endo-hydrolysis of N-acetyl-beta-D-glucosaminide (1-&gt;4)-beta-linkages in chitin and chitodextrins.</text>
        <dbReference type="EC" id="3.2.1.14"/>
    </reaction>
</comment>
<keyword evidence="3 6" id="KW-0378">Hydrolase</keyword>
<evidence type="ECO:0000256" key="4">
    <source>
        <dbReference type="ARBA" id="ARBA00023024"/>
    </source>
</evidence>
<evidence type="ECO:0000256" key="6">
    <source>
        <dbReference type="RuleBase" id="RU000489"/>
    </source>
</evidence>
<dbReference type="InterPro" id="IPR050314">
    <property type="entry name" value="Glycosyl_Hydrlase_18"/>
</dbReference>
<evidence type="ECO:0000256" key="5">
    <source>
        <dbReference type="ARBA" id="ARBA00023295"/>
    </source>
</evidence>
<dbReference type="SUPFAM" id="SSF54556">
    <property type="entry name" value="Chitinase insertion domain"/>
    <property type="match status" value="1"/>
</dbReference>
<dbReference type="EMBL" id="JACOOO010000004">
    <property type="protein sequence ID" value="MBC5628158.1"/>
    <property type="molecule type" value="Genomic_DNA"/>
</dbReference>
<dbReference type="Proteomes" id="UP000596929">
    <property type="component" value="Unassembled WGS sequence"/>
</dbReference>
<dbReference type="SMART" id="SM00636">
    <property type="entry name" value="Glyco_18"/>
    <property type="match status" value="1"/>
</dbReference>
<dbReference type="PROSITE" id="PS51910">
    <property type="entry name" value="GH18_2"/>
    <property type="match status" value="1"/>
</dbReference>
<organism evidence="9 10">
    <name type="scientific">Clostridium hominis</name>
    <dbReference type="NCBI Taxonomy" id="2763036"/>
    <lineage>
        <taxon>Bacteria</taxon>
        <taxon>Bacillati</taxon>
        <taxon>Bacillota</taxon>
        <taxon>Clostridia</taxon>
        <taxon>Eubacteriales</taxon>
        <taxon>Clostridiaceae</taxon>
        <taxon>Clostridium</taxon>
    </lineage>
</organism>
<proteinExistence type="inferred from homology"/>
<protein>
    <recommendedName>
        <fullName evidence="2">chitinase</fullName>
        <ecNumber evidence="2">3.2.1.14</ecNumber>
    </recommendedName>
</protein>
<accession>A0ABR7DBA4</accession>
<keyword evidence="4" id="KW-0119">Carbohydrate metabolism</keyword>
<dbReference type="SUPFAM" id="SSF51445">
    <property type="entry name" value="(Trans)glycosidases"/>
    <property type="match status" value="1"/>
</dbReference>
<evidence type="ECO:0000256" key="2">
    <source>
        <dbReference type="ARBA" id="ARBA00012729"/>
    </source>
</evidence>
<dbReference type="PANTHER" id="PTHR11177:SF317">
    <property type="entry name" value="CHITINASE 12-RELATED"/>
    <property type="match status" value="1"/>
</dbReference>
<keyword evidence="4" id="KW-0624">Polysaccharide degradation</keyword>
<dbReference type="InterPro" id="IPR001223">
    <property type="entry name" value="Glyco_hydro18_cat"/>
</dbReference>
<sequence length="343" mass="39131">MDKKYVAAYIRQNGLERMTKEDALKITHLNIAFCKYNDEGKLDSKVKNFHILDKIKEWNPDLKAIISIGGWSNGGYSEAASTEESRKAFAKEAVEFMIKHNLDGLDLDWEYPCCSISGIKSSPNDKENFTLLLKAMRDELNLQGEKDNKYYMLTIAAGADKYYTKFTNMGEAQKYLDYIMLMTYDLRGGFQILSGHHTNLYSPQGDIFTISADEAVKIFVEAGVPAEKLLIGAAFYSRKWDKVPNVNNGYLQVCGTTGAFGPDYTELDREYINKNGYKRYWDDVAKAPYLFNGSSFISYDDEESVKYKCEYVKENNLKGILFWLYDADETGKLLHSISENLEA</sequence>
<dbReference type="Gene3D" id="3.10.50.10">
    <property type="match status" value="1"/>
</dbReference>
<dbReference type="InterPro" id="IPR017853">
    <property type="entry name" value="GH"/>
</dbReference>
<evidence type="ECO:0000259" key="8">
    <source>
        <dbReference type="PROSITE" id="PS51910"/>
    </source>
</evidence>
<dbReference type="EC" id="3.2.1.14" evidence="2"/>
<keyword evidence="4" id="KW-0146">Chitin degradation</keyword>
<dbReference type="InterPro" id="IPR001579">
    <property type="entry name" value="Glyco_hydro_18_chit_AS"/>
</dbReference>
<dbReference type="PROSITE" id="PS01095">
    <property type="entry name" value="GH18_1"/>
    <property type="match status" value="1"/>
</dbReference>
<dbReference type="InterPro" id="IPR029070">
    <property type="entry name" value="Chitinase_insertion_sf"/>
</dbReference>
<evidence type="ECO:0000313" key="10">
    <source>
        <dbReference type="Proteomes" id="UP000596929"/>
    </source>
</evidence>
<dbReference type="RefSeq" id="WP_186859402.1">
    <property type="nucleotide sequence ID" value="NZ_JACOOO010000004.1"/>
</dbReference>
<keyword evidence="10" id="KW-1185">Reference proteome</keyword>